<feature type="compositionally biased region" description="Polar residues" evidence="1">
    <location>
        <begin position="1355"/>
        <end position="1366"/>
    </location>
</feature>
<feature type="region of interest" description="Disordered" evidence="1">
    <location>
        <begin position="1349"/>
        <end position="1474"/>
    </location>
</feature>
<feature type="compositionally biased region" description="Polar residues" evidence="1">
    <location>
        <begin position="422"/>
        <end position="434"/>
    </location>
</feature>
<evidence type="ECO:0000313" key="3">
    <source>
        <dbReference type="Proteomes" id="UP000663831"/>
    </source>
</evidence>
<feature type="region of interest" description="Disordered" evidence="1">
    <location>
        <begin position="58"/>
        <end position="273"/>
    </location>
</feature>
<feature type="compositionally biased region" description="Basic and acidic residues" evidence="1">
    <location>
        <begin position="161"/>
        <end position="173"/>
    </location>
</feature>
<feature type="compositionally biased region" description="Basic and acidic residues" evidence="1">
    <location>
        <begin position="1"/>
        <end position="16"/>
    </location>
</feature>
<dbReference type="EMBL" id="CAJMWV010002088">
    <property type="protein sequence ID" value="CAE6454537.1"/>
    <property type="molecule type" value="Genomic_DNA"/>
</dbReference>
<protein>
    <submittedName>
        <fullName evidence="2">Uncharacterized protein</fullName>
    </submittedName>
</protein>
<feature type="compositionally biased region" description="Basic and acidic residues" evidence="1">
    <location>
        <begin position="90"/>
        <end position="102"/>
    </location>
</feature>
<feature type="compositionally biased region" description="Polar residues" evidence="1">
    <location>
        <begin position="177"/>
        <end position="199"/>
    </location>
</feature>
<feature type="compositionally biased region" description="Polar residues" evidence="1">
    <location>
        <begin position="1316"/>
        <end position="1325"/>
    </location>
</feature>
<accession>A0A8H3GKG2</accession>
<feature type="region of interest" description="Disordered" evidence="1">
    <location>
        <begin position="340"/>
        <end position="452"/>
    </location>
</feature>
<feature type="compositionally biased region" description="Low complexity" evidence="1">
    <location>
        <begin position="395"/>
        <end position="420"/>
    </location>
</feature>
<feature type="region of interest" description="Disordered" evidence="1">
    <location>
        <begin position="303"/>
        <end position="326"/>
    </location>
</feature>
<evidence type="ECO:0000313" key="2">
    <source>
        <dbReference type="EMBL" id="CAE6454537.1"/>
    </source>
</evidence>
<comment type="caution">
    <text evidence="2">The sequence shown here is derived from an EMBL/GenBank/DDBJ whole genome shotgun (WGS) entry which is preliminary data.</text>
</comment>
<feature type="compositionally biased region" description="Low complexity" evidence="1">
    <location>
        <begin position="1413"/>
        <end position="1428"/>
    </location>
</feature>
<feature type="region of interest" description="Disordered" evidence="1">
    <location>
        <begin position="1"/>
        <end position="24"/>
    </location>
</feature>
<feature type="compositionally biased region" description="Polar residues" evidence="1">
    <location>
        <begin position="58"/>
        <end position="78"/>
    </location>
</feature>
<feature type="region of interest" description="Disordered" evidence="1">
    <location>
        <begin position="534"/>
        <end position="606"/>
    </location>
</feature>
<name>A0A8H3GKG2_9AGAM</name>
<dbReference type="Proteomes" id="UP000663831">
    <property type="component" value="Unassembled WGS sequence"/>
</dbReference>
<feature type="region of interest" description="Disordered" evidence="1">
    <location>
        <begin position="763"/>
        <end position="784"/>
    </location>
</feature>
<evidence type="ECO:0000256" key="1">
    <source>
        <dbReference type="SAM" id="MobiDB-lite"/>
    </source>
</evidence>
<organism evidence="2 3">
    <name type="scientific">Rhizoctonia solani</name>
    <dbReference type="NCBI Taxonomy" id="456999"/>
    <lineage>
        <taxon>Eukaryota</taxon>
        <taxon>Fungi</taxon>
        <taxon>Dikarya</taxon>
        <taxon>Basidiomycota</taxon>
        <taxon>Agaricomycotina</taxon>
        <taxon>Agaricomycetes</taxon>
        <taxon>Cantharellales</taxon>
        <taxon>Ceratobasidiaceae</taxon>
        <taxon>Rhizoctonia</taxon>
    </lineage>
</organism>
<feature type="compositionally biased region" description="Polar residues" evidence="1">
    <location>
        <begin position="378"/>
        <end position="394"/>
    </location>
</feature>
<gene>
    <name evidence="2" type="ORF">RDB_LOCUS69991</name>
</gene>
<feature type="compositionally biased region" description="Pro residues" evidence="1">
    <location>
        <begin position="1465"/>
        <end position="1474"/>
    </location>
</feature>
<feature type="region of interest" description="Disordered" evidence="1">
    <location>
        <begin position="868"/>
        <end position="888"/>
    </location>
</feature>
<feature type="compositionally biased region" description="Basic and acidic residues" evidence="1">
    <location>
        <begin position="113"/>
        <end position="124"/>
    </location>
</feature>
<feature type="region of interest" description="Disordered" evidence="1">
    <location>
        <begin position="1284"/>
        <end position="1330"/>
    </location>
</feature>
<feature type="compositionally biased region" description="Polar residues" evidence="1">
    <location>
        <begin position="206"/>
        <end position="227"/>
    </location>
</feature>
<feature type="compositionally biased region" description="Polar residues" evidence="1">
    <location>
        <begin position="129"/>
        <end position="158"/>
    </location>
</feature>
<sequence>MYTPARRRDSVSEPSRKFTPSKRGQAALDALALGYDVQLPECSFALLPRTSVSEQALSSLTSTGIQQDDQLPRSTSLGDSHRHTGSGPKQHRDPASDFADKKRSARQVQSPDSDGRRSSIKEDWILDFSTPQSSVATTVDSSSRASTCSYQPSTSQYVLDSPHRPRRSSESTYRENLGTSMSTSHTPRSMANTSYQSSPARHHSMAIQQTPSQLPNRSQSQNGSNTLIPARSATCDNEGFGKLPETRLATRSHPSRPAPLQSMAPLPESSSVERSLDAYFSPRHDEYQINVQQMGGSAQYARIHSGIPGTRSPHGQPHGARPQQLKSPAWSAYGVRHSPVDRVTRQLPEGEASYSNFGPSRPHHHYSSSEPPVPFTGASRNSRPQAGSQRYQLTPSSMLSPSPPYGASSASGQHASSRPSLRVSTQSIPGSSIQPLRSAPLPSTSTSSRPLFHDDDEAFKVHPERAAVSRVETLLMLSACRAQAQLPQLGGIIGYPAMDGVVIAPVARDQPGYPASGPQMGPRSYQTLAHPNILGLSDTKGQGPREVPRDMGFRGGNVNSAQERSPTNRRPRQRSGSMGSPFPDSPQRPRPYNGPSRHRQRSASVIVQGLSPDAVKKLRMYEQLKYQDKGRPESLREIIGCTAKYRVYGARARKNTALNPPKAPISPTLVPLPPSPVALGNQASFRAPALPSAHNVPLPLSPPQSPTLCTTANCLSPAVPSLISSDSFMRYRASQGIESPRPIRTRQNTCSGHVIPTLRLISSPERVDPPSGTDALPTDPAGETQEALEIATTPADERSSLKPNGLKLDPQLERVLTPTPPPAFWSPPPHSAVVRTSAPLPLLPAATISLSSPTTRAASISLPATRTVSAPPLRPMSVPPSGDSLRVGDSDDVRRAWSCQPATAELPLVKSFAGDWRQSMVIELSDEEEEEEEETTDTDFSELEDEDVDHCQVLIASDVVAEGDMIALPDPKSNLINDPRIGAATRVKPAESRATSKGVVSSGVVSGVNAVEAVQHAIVKLALDNAEAVQSRRALQTRAKRPAAPVRAGSMTIAYPSVNQPFPRHSLDSERPRDPNLLHALPNQYLGATPRGYRTPNLPIYPHAPTHLALDSLRSGLELRAAASANAVEEAVRARSVSPSFPPQDGQALGPRPNPGFILPPRLQRLQGIHPRGTPPLPTPRLDVPTLPSPRLNFPALQQRRSSYEPSLPTSPVVTLYPGTLAMPHPSLIHRQYPTTPLVQERNQAFLNANTPKVELFPLVPRQSRVPSASASSNRSQLANIVVDNKPIPPAPATAPLARNHGEHRRQTRRSAEAVLSSSQDSKTTPVTIVPIPPAPVAPVPAPPVPVALEPVPSTPAQSMASSPKPKQNGAKRRWVKHRKNPAPGQTKTVATGPTPTTPIVPPPKPRERTPTPKKALVPSPKKASVPKPKNDPAPTPKDNSSPTPKPKRKHKPPKKHKSAKPGAAPVPAPAVTS</sequence>
<proteinExistence type="predicted"/>
<feature type="compositionally biased region" description="Basic residues" evidence="1">
    <location>
        <begin position="1446"/>
        <end position="1460"/>
    </location>
</feature>
<feature type="compositionally biased region" description="Low complexity" evidence="1">
    <location>
        <begin position="435"/>
        <end position="450"/>
    </location>
</feature>
<reference evidence="2" key="1">
    <citation type="submission" date="2021-01" db="EMBL/GenBank/DDBJ databases">
        <authorList>
            <person name="Kaushik A."/>
        </authorList>
    </citation>
    <scope>NUCLEOTIDE SEQUENCE</scope>
    <source>
        <strain evidence="2">AG3-1AP</strain>
    </source>
</reference>
<feature type="compositionally biased region" description="Basic residues" evidence="1">
    <location>
        <begin position="1370"/>
        <end position="1381"/>
    </location>
</feature>